<dbReference type="PANTHER" id="PTHR34835">
    <property type="entry name" value="OS07G0283600 PROTEIN-RELATED"/>
    <property type="match status" value="1"/>
</dbReference>
<dbReference type="Gene3D" id="3.40.50.720">
    <property type="entry name" value="NAD(P)-binding Rossmann-like Domain"/>
    <property type="match status" value="1"/>
</dbReference>
<evidence type="ECO:0000313" key="3">
    <source>
        <dbReference type="Proteomes" id="UP000323000"/>
    </source>
</evidence>
<dbReference type="SUPFAM" id="SSF54001">
    <property type="entry name" value="Cysteine proteinases"/>
    <property type="match status" value="1"/>
</dbReference>
<evidence type="ECO:0000256" key="1">
    <source>
        <dbReference type="SAM" id="MobiDB-lite"/>
    </source>
</evidence>
<evidence type="ECO:0008006" key="4">
    <source>
        <dbReference type="Google" id="ProtNLM"/>
    </source>
</evidence>
<comment type="caution">
    <text evidence="2">The sequence shown here is derived from an EMBL/GenBank/DDBJ whole genome shotgun (WGS) entry which is preliminary data.</text>
</comment>
<organism evidence="2 3">
    <name type="scientific">Acer yangbiense</name>
    <dbReference type="NCBI Taxonomy" id="1000413"/>
    <lineage>
        <taxon>Eukaryota</taxon>
        <taxon>Viridiplantae</taxon>
        <taxon>Streptophyta</taxon>
        <taxon>Embryophyta</taxon>
        <taxon>Tracheophyta</taxon>
        <taxon>Spermatophyta</taxon>
        <taxon>Magnoliopsida</taxon>
        <taxon>eudicotyledons</taxon>
        <taxon>Gunneridae</taxon>
        <taxon>Pentapetalae</taxon>
        <taxon>rosids</taxon>
        <taxon>malvids</taxon>
        <taxon>Sapindales</taxon>
        <taxon>Sapindaceae</taxon>
        <taxon>Hippocastanoideae</taxon>
        <taxon>Acereae</taxon>
        <taxon>Acer</taxon>
    </lineage>
</organism>
<dbReference type="SUPFAM" id="SSF51735">
    <property type="entry name" value="NAD(P)-binding Rossmann-fold domains"/>
    <property type="match status" value="1"/>
</dbReference>
<dbReference type="AlphaFoldDB" id="A0A5C7HFD9"/>
<dbReference type="InterPro" id="IPR038765">
    <property type="entry name" value="Papain-like_cys_pep_sf"/>
</dbReference>
<accession>A0A5C7HFD9</accession>
<sequence>MSGEGKVVCVTGASGYIASWLVKQLLQLGYTVKATSRSEIGKTWNLLPYEEKAKFQGSDVVQVAARNIQLSNLSIAIMTSPTTLTCLQWIKKSVAQQIIWAMKIKPSMYALSVVSDSEETIRRAETACAIDIHGRRFAINSSVFSRVLGISDQGDQICISGDVPNFDFWKSKFAITSRGIFLKDIEHSLEEMTTADDEFKVTLCLFLLGTILCPSAIDYVQTGYLIPLGDVGSIGTKNWSSWCFSALCEGIEKFQKNRQRLKTCCISGCVLFLELFYLHSLQWDSLMVDKSLIHVVCWTNVKIRKCVTRLHTEGGVGTNQISVDDFFKQPALAEGQYDAAAHGETSHANQQPGTVNNAHIKGMQVVKDIQATLKTELSDIQTKVNFLYAKYSSAKDKNSEKDLHNTNSHQKSKHHSPPNPSPNSPPPLPSRPLIIPTIQHPIVEVSSNNTRTLPQHQQNISKSTPSSINAPDLHMEDQRIDDLYHVPAVLTVPSLVDEMQSLDIVLADDIDVAFPTSFSFTAFSISYAEAPNQPNGYNCGLFVCMFMDDNCPTSVQMK</sequence>
<feature type="region of interest" description="Disordered" evidence="1">
    <location>
        <begin position="395"/>
        <end position="434"/>
    </location>
</feature>
<proteinExistence type="predicted"/>
<dbReference type="InterPro" id="IPR036291">
    <property type="entry name" value="NAD(P)-bd_dom_sf"/>
</dbReference>
<gene>
    <name evidence="2" type="ORF">EZV62_017156</name>
</gene>
<name>A0A5C7HFD9_9ROSI</name>
<protein>
    <recommendedName>
        <fullName evidence="4">NmrA-like domain-containing protein</fullName>
    </recommendedName>
</protein>
<feature type="compositionally biased region" description="Pro residues" evidence="1">
    <location>
        <begin position="417"/>
        <end position="430"/>
    </location>
</feature>
<reference evidence="3" key="1">
    <citation type="journal article" date="2019" name="Gigascience">
        <title>De novo genome assembly of the endangered Acer yangbiense, a plant species with extremely small populations endemic to Yunnan Province, China.</title>
        <authorList>
            <person name="Yang J."/>
            <person name="Wariss H.M."/>
            <person name="Tao L."/>
            <person name="Zhang R."/>
            <person name="Yun Q."/>
            <person name="Hollingsworth P."/>
            <person name="Dao Z."/>
            <person name="Luo G."/>
            <person name="Guo H."/>
            <person name="Ma Y."/>
            <person name="Sun W."/>
        </authorList>
    </citation>
    <scope>NUCLEOTIDE SEQUENCE [LARGE SCALE GENOMIC DNA]</scope>
    <source>
        <strain evidence="3">cv. Malutang</strain>
    </source>
</reference>
<evidence type="ECO:0000313" key="2">
    <source>
        <dbReference type="EMBL" id="TXG55843.1"/>
    </source>
</evidence>
<dbReference type="Proteomes" id="UP000323000">
    <property type="component" value="Chromosome 8"/>
</dbReference>
<dbReference type="EMBL" id="VAHF01000008">
    <property type="protein sequence ID" value="TXG55843.1"/>
    <property type="molecule type" value="Genomic_DNA"/>
</dbReference>
<dbReference type="OrthoDB" id="1166705at2759"/>
<keyword evidence="3" id="KW-1185">Reference proteome</keyword>
<feature type="compositionally biased region" description="Basic and acidic residues" evidence="1">
    <location>
        <begin position="395"/>
        <end position="404"/>
    </location>
</feature>